<name>A0ABP2BL34_9HYPH</name>
<accession>A0ABP2BL34</accession>
<evidence type="ECO:0000313" key="1">
    <source>
        <dbReference type="EMBL" id="CUX39263.1"/>
    </source>
</evidence>
<gene>
    <name evidence="1" type="ORF">AGR13a_Cc340074</name>
</gene>
<protein>
    <recommendedName>
        <fullName evidence="3">DUF4236 domain-containing protein</fullName>
    </recommendedName>
</protein>
<dbReference type="Proteomes" id="UP000191812">
    <property type="component" value="Unassembled WGS sequence"/>
</dbReference>
<organism evidence="1 2">
    <name type="scientific">Agrobacterium genomosp. 13 str. CFBP 6927</name>
    <dbReference type="NCBI Taxonomy" id="1183428"/>
    <lineage>
        <taxon>Bacteria</taxon>
        <taxon>Pseudomonadati</taxon>
        <taxon>Pseudomonadota</taxon>
        <taxon>Alphaproteobacteria</taxon>
        <taxon>Hyphomicrobiales</taxon>
        <taxon>Rhizobiaceae</taxon>
        <taxon>Rhizobium/Agrobacterium group</taxon>
        <taxon>Agrobacterium</taxon>
        <taxon>Agrobacterium tumefaciens complex</taxon>
    </lineage>
</organism>
<dbReference type="EMBL" id="FBWH01000028">
    <property type="protein sequence ID" value="CUX39263.1"/>
    <property type="molecule type" value="Genomic_DNA"/>
</dbReference>
<comment type="caution">
    <text evidence="1">The sequence shown here is derived from an EMBL/GenBank/DDBJ whole genome shotgun (WGS) entry which is preliminary data.</text>
</comment>
<keyword evidence="2" id="KW-1185">Reference proteome</keyword>
<sequence>MRPPFYFAAKVHSRFRRDVISLRSGNMLRNNGLRGNSAFPGKVAIGFPSGHATKHSRSGAHACRFR</sequence>
<evidence type="ECO:0008006" key="3">
    <source>
        <dbReference type="Google" id="ProtNLM"/>
    </source>
</evidence>
<proteinExistence type="predicted"/>
<evidence type="ECO:0000313" key="2">
    <source>
        <dbReference type="Proteomes" id="UP000191812"/>
    </source>
</evidence>
<reference evidence="1 2" key="1">
    <citation type="submission" date="2016-01" db="EMBL/GenBank/DDBJ databases">
        <authorList>
            <person name="Regsiter A."/>
            <person name="william w."/>
        </authorList>
    </citation>
    <scope>NUCLEOTIDE SEQUENCE [LARGE SCALE GENOMIC DNA]</scope>
    <source>
        <strain evidence="1 2">CFBP 6927</strain>
    </source>
</reference>